<dbReference type="GO" id="GO:0000731">
    <property type="term" value="P:DNA synthesis involved in DNA repair"/>
    <property type="evidence" value="ECO:0007669"/>
    <property type="project" value="TreeGrafter"/>
</dbReference>
<evidence type="ECO:0000256" key="1">
    <source>
        <dbReference type="SAM" id="Coils"/>
    </source>
</evidence>
<name>A0AAJ4W691_MYRPR</name>
<dbReference type="PANTHER" id="PTHR32182">
    <property type="entry name" value="DNA REPLICATION AND REPAIR PROTEIN RECF"/>
    <property type="match status" value="1"/>
</dbReference>
<organism evidence="3 4">
    <name type="scientific">Myroides profundi</name>
    <dbReference type="NCBI Taxonomy" id="480520"/>
    <lineage>
        <taxon>Bacteria</taxon>
        <taxon>Pseudomonadati</taxon>
        <taxon>Bacteroidota</taxon>
        <taxon>Flavobacteriia</taxon>
        <taxon>Flavobacteriales</taxon>
        <taxon>Flavobacteriaceae</taxon>
        <taxon>Myroides</taxon>
    </lineage>
</organism>
<dbReference type="InterPro" id="IPR041685">
    <property type="entry name" value="AAA_GajA/Old/RecF-like"/>
</dbReference>
<dbReference type="GO" id="GO:0016887">
    <property type="term" value="F:ATP hydrolysis activity"/>
    <property type="evidence" value="ECO:0007669"/>
    <property type="project" value="InterPro"/>
</dbReference>
<dbReference type="InterPro" id="IPR027417">
    <property type="entry name" value="P-loop_NTPase"/>
</dbReference>
<evidence type="ECO:0000313" key="3">
    <source>
        <dbReference type="EMBL" id="SEQ93514.1"/>
    </source>
</evidence>
<gene>
    <name evidence="3" type="ORF">SAMN04488089_107157</name>
</gene>
<dbReference type="AlphaFoldDB" id="A0AAJ4W691"/>
<evidence type="ECO:0000313" key="4">
    <source>
        <dbReference type="Proteomes" id="UP000183496"/>
    </source>
</evidence>
<evidence type="ECO:0000259" key="2">
    <source>
        <dbReference type="Pfam" id="PF13175"/>
    </source>
</evidence>
<sequence length="683" mass="80463">MNSNNQNETPEGIVFFYYKDRKGKEYSIDFGSEFKYNFDPKNNVLNVEKNINHIPFFYNENDSKVIQNLSLIVGANGSGKTSILDNLFNTINSKNYSTYLIIFSEDNFYNLNSSEDLDINVSFNQSIPFNDSIRKHLEPEKNTDFLTLLPQTIYLSNVFDSTSYKAALNNNEKVFDLSNQGILIKLKEEINNYYSNIYQEDRLILLEIENRRNILNFLTSTEALNFDQSNLFYKSNRSIILFFIHVSEIFNRTLCKLESDIVNTIRESYKQTQKIKEIESILNKVNIFFFDYIFDKEPDLTRKLEIKDYDYLLKVFNSNSSRDKNISKAINLLKDLINLEEKQNNTKASSRNYSRNELPNETVLKNLKERLVFDISLFKITDKILNDYFSITDTDLNEIENILLSDLNYTKNRFMIEEAPLYKAFDFIDFDKVAYMDSNSLEFEGIESFFEFKSMFTENIGDFIDFNKLLHNYFTVKFHRLSSGELAFLNLFSRLYSLKDKLKSNSLIILVDEVDLYLHPQWQKEIVSNFIKFCNTVFHDKKVQIIMTTNNAIPVSDVLKHNVVLLGQDQKQHFDNYRNTFGGNIFNLLNDTFFIQDGFIGEFAQIKIQELIDMLYERDTTYLVEHMDEIEKRINLIGEDLIKNKLLEILEQRLKANLLSIKSNLNQLEERLTKLEKYNNKDL</sequence>
<keyword evidence="4" id="KW-1185">Reference proteome</keyword>
<dbReference type="Pfam" id="PF13175">
    <property type="entry name" value="AAA_15"/>
    <property type="match status" value="1"/>
</dbReference>
<dbReference type="GO" id="GO:0005524">
    <property type="term" value="F:ATP binding"/>
    <property type="evidence" value="ECO:0007669"/>
    <property type="project" value="InterPro"/>
</dbReference>
<dbReference type="PANTHER" id="PTHR32182:SF23">
    <property type="entry name" value="ATP BINDING PROTEIN"/>
    <property type="match status" value="1"/>
</dbReference>
<dbReference type="EMBL" id="FOFY01000007">
    <property type="protein sequence ID" value="SEQ93514.1"/>
    <property type="molecule type" value="Genomic_DNA"/>
</dbReference>
<dbReference type="KEGG" id="mpw:MPR_1351"/>
<dbReference type="Gene3D" id="3.40.50.300">
    <property type="entry name" value="P-loop containing nucleotide triphosphate hydrolases"/>
    <property type="match status" value="1"/>
</dbReference>
<feature type="coiled-coil region" evidence="1">
    <location>
        <begin position="651"/>
        <end position="678"/>
    </location>
</feature>
<proteinExistence type="predicted"/>
<keyword evidence="1" id="KW-0175">Coiled coil</keyword>
<comment type="caution">
    <text evidence="3">The sequence shown here is derived from an EMBL/GenBank/DDBJ whole genome shotgun (WGS) entry which is preliminary data.</text>
</comment>
<reference evidence="3 4" key="1">
    <citation type="submission" date="2016-10" db="EMBL/GenBank/DDBJ databases">
        <authorList>
            <person name="Varghese N."/>
            <person name="Submissions S."/>
        </authorList>
    </citation>
    <scope>NUCLEOTIDE SEQUENCE [LARGE SCALE GENOMIC DNA]</scope>
    <source>
        <strain evidence="4">DSM 19823 / KCTC 23066 / CCTCC M 208030 / D25</strain>
    </source>
</reference>
<accession>A0AAJ4W691</accession>
<dbReference type="SUPFAM" id="SSF52540">
    <property type="entry name" value="P-loop containing nucleoside triphosphate hydrolases"/>
    <property type="match status" value="2"/>
</dbReference>
<dbReference type="RefSeq" id="WP_041890569.1">
    <property type="nucleotide sequence ID" value="NZ_CP010817.1"/>
</dbReference>
<protein>
    <submittedName>
        <fullName evidence="3">AAA domain-containing protein, putative AbiEii toxin, Type IV TA system</fullName>
    </submittedName>
</protein>
<dbReference type="Proteomes" id="UP000183496">
    <property type="component" value="Unassembled WGS sequence"/>
</dbReference>
<dbReference type="GO" id="GO:0006302">
    <property type="term" value="P:double-strand break repair"/>
    <property type="evidence" value="ECO:0007669"/>
    <property type="project" value="TreeGrafter"/>
</dbReference>
<feature type="domain" description="Endonuclease GajA/Old nuclease/RecF-like AAA" evidence="2">
    <location>
        <begin position="66"/>
        <end position="549"/>
    </location>
</feature>